<dbReference type="PROSITE" id="PS00061">
    <property type="entry name" value="ADH_SHORT"/>
    <property type="match status" value="1"/>
</dbReference>
<accession>A0A975TRN2</accession>
<evidence type="ECO:0000313" key="4">
    <source>
        <dbReference type="Proteomes" id="UP000693972"/>
    </source>
</evidence>
<dbReference type="PRINTS" id="PR00081">
    <property type="entry name" value="GDHRDH"/>
</dbReference>
<gene>
    <name evidence="3" type="ORF">KUL25_12270</name>
</gene>
<dbReference type="Gene3D" id="3.40.50.720">
    <property type="entry name" value="NAD(P)-binding Rossmann-like Domain"/>
    <property type="match status" value="1"/>
</dbReference>
<dbReference type="SUPFAM" id="SSF51735">
    <property type="entry name" value="NAD(P)-binding Rossmann-fold domains"/>
    <property type="match status" value="1"/>
</dbReference>
<proteinExistence type="inferred from homology"/>
<dbReference type="Pfam" id="PF13561">
    <property type="entry name" value="adh_short_C2"/>
    <property type="match status" value="1"/>
</dbReference>
<organism evidence="3">
    <name type="scientific">Gymnodinialimonas phycosphaerae</name>
    <dbReference type="NCBI Taxonomy" id="2841589"/>
    <lineage>
        <taxon>Bacteria</taxon>
        <taxon>Pseudomonadati</taxon>
        <taxon>Pseudomonadota</taxon>
        <taxon>Alphaproteobacteria</taxon>
        <taxon>Rhodobacterales</taxon>
        <taxon>Paracoccaceae</taxon>
        <taxon>Gymnodinialimonas</taxon>
    </lineage>
</organism>
<dbReference type="InterPro" id="IPR020904">
    <property type="entry name" value="Sc_DH/Rdtase_CS"/>
</dbReference>
<dbReference type="InterPro" id="IPR002347">
    <property type="entry name" value="SDR_fam"/>
</dbReference>
<evidence type="ECO:0000256" key="1">
    <source>
        <dbReference type="ARBA" id="ARBA00006484"/>
    </source>
</evidence>
<dbReference type="AlphaFoldDB" id="A0A975TRN2"/>
<sequence length="277" mass="28703">MQYPCAPLRRCQRPLWRGRAPQGGGGVNLPRTPSFRLDGRRALVTGASSGIGQACAVALAEAGAHVVCAARGADRLQATVSALGDAGHSVEMLVLDMGDLPALEAALAGQAAFGIVVNSAGMARHSPALDTTPEDFDAVMGLNLRAAYFLSSRTAARMAGGGSIIHISSQMGHVGGIDRAVYAASKHGLEGMVKSMAVEWGPKGIRINTVCPTFIRTPLTAATFDNPKRAQWIAEKIKLGRIGEVEDIMGAVLYLASDAAALVTGTSLLVDGGWTAD</sequence>
<dbReference type="FunFam" id="3.40.50.720:FF:000084">
    <property type="entry name" value="Short-chain dehydrogenase reductase"/>
    <property type="match status" value="1"/>
</dbReference>
<dbReference type="InterPro" id="IPR057326">
    <property type="entry name" value="KR_dom"/>
</dbReference>
<comment type="similarity">
    <text evidence="1">Belongs to the short-chain dehydrogenases/reductases (SDR) family.</text>
</comment>
<dbReference type="EMBL" id="CP078073">
    <property type="protein sequence ID" value="QXL86250.1"/>
    <property type="molecule type" value="Genomic_DNA"/>
</dbReference>
<dbReference type="SMART" id="SM00822">
    <property type="entry name" value="PKS_KR"/>
    <property type="match status" value="1"/>
</dbReference>
<keyword evidence="4" id="KW-1185">Reference proteome</keyword>
<name>A0A975TRN2_9RHOB</name>
<dbReference type="Proteomes" id="UP000693972">
    <property type="component" value="Unassembled WGS sequence"/>
</dbReference>
<reference evidence="3 4" key="1">
    <citation type="submission" date="2021-07" db="EMBL/GenBank/DDBJ databases">
        <title>Karlodiniumbacter phycospheric gen. nov., sp. nov., a phycosphere bacterium isolated from karlodinium veneficum.</title>
        <authorList>
            <person name="Peng Y."/>
            <person name="Jiang L."/>
            <person name="Lee J."/>
        </authorList>
    </citation>
    <scope>NUCLEOTIDE SEQUENCE</scope>
    <source>
        <strain evidence="3 4">N5</strain>
    </source>
</reference>
<feature type="domain" description="Ketoreductase" evidence="2">
    <location>
        <begin position="40"/>
        <end position="203"/>
    </location>
</feature>
<evidence type="ECO:0000313" key="3">
    <source>
        <dbReference type="EMBL" id="QXL86250.1"/>
    </source>
</evidence>
<dbReference type="GO" id="GO:0016616">
    <property type="term" value="F:oxidoreductase activity, acting on the CH-OH group of donors, NAD or NADP as acceptor"/>
    <property type="evidence" value="ECO:0007669"/>
    <property type="project" value="TreeGrafter"/>
</dbReference>
<dbReference type="PRINTS" id="PR00080">
    <property type="entry name" value="SDRFAMILY"/>
</dbReference>
<protein>
    <submittedName>
        <fullName evidence="3">SDR family oxidoreductase</fullName>
    </submittedName>
</protein>
<evidence type="ECO:0000259" key="2">
    <source>
        <dbReference type="SMART" id="SM00822"/>
    </source>
</evidence>
<dbReference type="EMBL" id="JAIMBW010000001">
    <property type="protein sequence ID" value="MBY4893537.1"/>
    <property type="molecule type" value="Genomic_DNA"/>
</dbReference>
<dbReference type="PANTHER" id="PTHR42760">
    <property type="entry name" value="SHORT-CHAIN DEHYDROGENASES/REDUCTASES FAMILY MEMBER"/>
    <property type="match status" value="1"/>
</dbReference>
<dbReference type="InterPro" id="IPR036291">
    <property type="entry name" value="NAD(P)-bd_dom_sf"/>
</dbReference>